<keyword evidence="1" id="KW-1133">Transmembrane helix</keyword>
<dbReference type="EMBL" id="BMJY01000013">
    <property type="protein sequence ID" value="GGH47983.1"/>
    <property type="molecule type" value="Genomic_DNA"/>
</dbReference>
<feature type="transmembrane region" description="Helical" evidence="1">
    <location>
        <begin position="20"/>
        <end position="47"/>
    </location>
</feature>
<reference evidence="2" key="1">
    <citation type="journal article" date="2014" name="Int. J. Syst. Evol. Microbiol.">
        <title>Complete genome sequence of Corynebacterium casei LMG S-19264T (=DSM 44701T), isolated from a smear-ripened cheese.</title>
        <authorList>
            <consortium name="US DOE Joint Genome Institute (JGI-PGF)"/>
            <person name="Walter F."/>
            <person name="Albersmeier A."/>
            <person name="Kalinowski J."/>
            <person name="Ruckert C."/>
        </authorList>
    </citation>
    <scope>NUCLEOTIDE SEQUENCE</scope>
    <source>
        <strain evidence="2">CGMCC 1.15794</strain>
    </source>
</reference>
<accession>A0A917IGF5</accession>
<protein>
    <submittedName>
        <fullName evidence="2">Uncharacterized protein</fullName>
    </submittedName>
</protein>
<proteinExistence type="predicted"/>
<gene>
    <name evidence="2" type="ORF">GCM10010921_25120</name>
</gene>
<evidence type="ECO:0000313" key="3">
    <source>
        <dbReference type="Proteomes" id="UP000657592"/>
    </source>
</evidence>
<organism evidence="2 3">
    <name type="scientific">Microbacterium album</name>
    <dbReference type="NCBI Taxonomy" id="2053191"/>
    <lineage>
        <taxon>Bacteria</taxon>
        <taxon>Bacillati</taxon>
        <taxon>Actinomycetota</taxon>
        <taxon>Actinomycetes</taxon>
        <taxon>Micrococcales</taxon>
        <taxon>Microbacteriaceae</taxon>
        <taxon>Microbacterium</taxon>
    </lineage>
</organism>
<dbReference type="Proteomes" id="UP000657592">
    <property type="component" value="Unassembled WGS sequence"/>
</dbReference>
<comment type="caution">
    <text evidence="2">The sequence shown here is derived from an EMBL/GenBank/DDBJ whole genome shotgun (WGS) entry which is preliminary data.</text>
</comment>
<keyword evidence="3" id="KW-1185">Reference proteome</keyword>
<sequence>MSSDPLRGRVPVIGGERTPLARAVGGIASFTVPPVAWLGSLGLSYVIEDFTCAAVASAAAPVPDAALQVLLLVLNAVLLIVCLAAGALGVVLARRDDEERNTIAFLGWTGVASAALFGFGIVLIGIHPLLLGICS</sequence>
<dbReference type="AlphaFoldDB" id="A0A917IGF5"/>
<feature type="transmembrane region" description="Helical" evidence="1">
    <location>
        <begin position="105"/>
        <end position="130"/>
    </location>
</feature>
<feature type="transmembrane region" description="Helical" evidence="1">
    <location>
        <begin position="67"/>
        <end position="93"/>
    </location>
</feature>
<reference evidence="2" key="2">
    <citation type="submission" date="2020-09" db="EMBL/GenBank/DDBJ databases">
        <authorList>
            <person name="Sun Q."/>
            <person name="Zhou Y."/>
        </authorList>
    </citation>
    <scope>NUCLEOTIDE SEQUENCE</scope>
    <source>
        <strain evidence="2">CGMCC 1.15794</strain>
    </source>
</reference>
<evidence type="ECO:0000256" key="1">
    <source>
        <dbReference type="SAM" id="Phobius"/>
    </source>
</evidence>
<evidence type="ECO:0000313" key="2">
    <source>
        <dbReference type="EMBL" id="GGH47983.1"/>
    </source>
</evidence>
<dbReference type="RefSeq" id="WP_188756649.1">
    <property type="nucleotide sequence ID" value="NZ_BMJY01000013.1"/>
</dbReference>
<keyword evidence="1" id="KW-0472">Membrane</keyword>
<name>A0A917IGF5_9MICO</name>
<keyword evidence="1" id="KW-0812">Transmembrane</keyword>